<evidence type="ECO:0000313" key="8">
    <source>
        <dbReference type="Proteomes" id="UP000716291"/>
    </source>
</evidence>
<keyword evidence="8" id="KW-1185">Reference proteome</keyword>
<organism evidence="7 8">
    <name type="scientific">Rhizopus oryzae</name>
    <name type="common">Mucormycosis agent</name>
    <name type="synonym">Rhizopus arrhizus var. delemar</name>
    <dbReference type="NCBI Taxonomy" id="64495"/>
    <lineage>
        <taxon>Eukaryota</taxon>
        <taxon>Fungi</taxon>
        <taxon>Fungi incertae sedis</taxon>
        <taxon>Mucoromycota</taxon>
        <taxon>Mucoromycotina</taxon>
        <taxon>Mucoromycetes</taxon>
        <taxon>Mucorales</taxon>
        <taxon>Mucorineae</taxon>
        <taxon>Rhizopodaceae</taxon>
        <taxon>Rhizopus</taxon>
    </lineage>
</organism>
<dbReference type="FunFam" id="3.10.260.10:FF:000001">
    <property type="entry name" value="APSES transcription factor (MbpA)"/>
    <property type="match status" value="1"/>
</dbReference>
<dbReference type="InterPro" id="IPR002110">
    <property type="entry name" value="Ankyrin_rpt"/>
</dbReference>
<dbReference type="EMBL" id="JAANQT010000020">
    <property type="protein sequence ID" value="KAG1315841.1"/>
    <property type="molecule type" value="Genomic_DNA"/>
</dbReference>
<reference evidence="7" key="1">
    <citation type="journal article" date="2020" name="Microb. Genom.">
        <title>Genetic diversity of clinical and environmental Mucorales isolates obtained from an investigation of mucormycosis cases among solid organ transplant recipients.</title>
        <authorList>
            <person name="Nguyen M.H."/>
            <person name="Kaul D."/>
            <person name="Muto C."/>
            <person name="Cheng S.J."/>
            <person name="Richter R.A."/>
            <person name="Bruno V.M."/>
            <person name="Liu G."/>
            <person name="Beyhan S."/>
            <person name="Sundermann A.J."/>
            <person name="Mounaud S."/>
            <person name="Pasculle A.W."/>
            <person name="Nierman W.C."/>
            <person name="Driscoll E."/>
            <person name="Cumbie R."/>
            <person name="Clancy C.J."/>
            <person name="Dupont C.L."/>
        </authorList>
    </citation>
    <scope>NUCLEOTIDE SEQUENCE</scope>
    <source>
        <strain evidence="7">GL11</strain>
    </source>
</reference>
<feature type="compositionally biased region" description="Polar residues" evidence="5">
    <location>
        <begin position="749"/>
        <end position="759"/>
    </location>
</feature>
<name>A0A9P7BXU6_RHIOR</name>
<dbReference type="PROSITE" id="PS50088">
    <property type="entry name" value="ANK_REPEAT"/>
    <property type="match status" value="1"/>
</dbReference>
<dbReference type="GO" id="GO:0033309">
    <property type="term" value="C:SBF transcription complex"/>
    <property type="evidence" value="ECO:0007669"/>
    <property type="project" value="TreeGrafter"/>
</dbReference>
<dbReference type="InterPro" id="IPR036770">
    <property type="entry name" value="Ankyrin_rpt-contain_sf"/>
</dbReference>
<dbReference type="GO" id="GO:0001228">
    <property type="term" value="F:DNA-binding transcription activator activity, RNA polymerase II-specific"/>
    <property type="evidence" value="ECO:0007669"/>
    <property type="project" value="UniProtKB-ARBA"/>
</dbReference>
<dbReference type="PANTHER" id="PTHR43828:SF3">
    <property type="entry name" value="CHROMO DOMAIN-CONTAINING PROTEIN"/>
    <property type="match status" value="1"/>
</dbReference>
<dbReference type="SUPFAM" id="SSF48403">
    <property type="entry name" value="Ankyrin repeat"/>
    <property type="match status" value="1"/>
</dbReference>
<feature type="compositionally biased region" description="Polar residues" evidence="5">
    <location>
        <begin position="202"/>
        <end position="211"/>
    </location>
</feature>
<dbReference type="Pfam" id="PF00023">
    <property type="entry name" value="Ank"/>
    <property type="match status" value="1"/>
</dbReference>
<feature type="repeat" description="ANK" evidence="3">
    <location>
        <begin position="297"/>
        <end position="329"/>
    </location>
</feature>
<gene>
    <name evidence="7" type="ORF">G6F64_000346</name>
</gene>
<dbReference type="Gene3D" id="3.10.260.10">
    <property type="entry name" value="Transcription regulator HTH, APSES-type DNA-binding domain"/>
    <property type="match status" value="1"/>
</dbReference>
<accession>A0A9P7BXU6</accession>
<evidence type="ECO:0000256" key="3">
    <source>
        <dbReference type="PROSITE-ProRule" id="PRU00023"/>
    </source>
</evidence>
<feature type="region of interest" description="Disordered" evidence="5">
    <location>
        <begin position="733"/>
        <end position="772"/>
    </location>
</feature>
<dbReference type="PROSITE" id="PS50297">
    <property type="entry name" value="ANK_REP_REGION"/>
    <property type="match status" value="1"/>
</dbReference>
<dbReference type="Proteomes" id="UP000716291">
    <property type="component" value="Unassembled WGS sequence"/>
</dbReference>
<feature type="domain" description="HTH APSES-type" evidence="6">
    <location>
        <begin position="6"/>
        <end position="114"/>
    </location>
</feature>
<evidence type="ECO:0000256" key="1">
    <source>
        <dbReference type="ARBA" id="ARBA00022737"/>
    </source>
</evidence>
<dbReference type="SMART" id="SM00248">
    <property type="entry name" value="ANK"/>
    <property type="match status" value="2"/>
</dbReference>
<dbReference type="InterPro" id="IPR018004">
    <property type="entry name" value="KilA/APSES_HTH"/>
</dbReference>
<protein>
    <recommendedName>
        <fullName evidence="6">HTH APSES-type domain-containing protein</fullName>
    </recommendedName>
</protein>
<dbReference type="InterPro" id="IPR003163">
    <property type="entry name" value="Tscrpt_reg_HTH_APSES-type"/>
</dbReference>
<feature type="coiled-coil region" evidence="4">
    <location>
        <begin position="639"/>
        <end position="687"/>
    </location>
</feature>
<comment type="caution">
    <text evidence="7">The sequence shown here is derived from an EMBL/GenBank/DDBJ whole genome shotgun (WGS) entry which is preliminary data.</text>
</comment>
<dbReference type="PANTHER" id="PTHR43828">
    <property type="entry name" value="ASPARAGINASE"/>
    <property type="match status" value="1"/>
</dbReference>
<dbReference type="AlphaFoldDB" id="A0A9P7BXU6"/>
<sequence>MFTSRIYSAVYSGVPVFEMIVNGVAVMRRQKDSYMNATQILKVANIDKGKRTKILEKEILVGEHEKVQGGYGKYQGTWIPFEKSKELAERYSVLQALGPLLELDVNTSPAINSSVSLPTKEQATLALRSQGFENTNAAQQQSLNEQPSKSEYLNVDETANKDQQQQPQQEVQAKKQKNVQLLASRHNPMQTQPISPKPMHPPQTQTQTRPFSTFEEDGKLPARKKVKKTDTLQPLQSHMEKQENSEKLEHLNEISVTDENNRSVLMSIFLSDQPEQVFDLLQADRPSLDIDMVIDESGHTALHWATALARIGTVEKLVERGANVSCMSYTGETPLMRGVLVTNNFDDGTFPKILELLESSITTLDNKKRSVLHHACLSAGVSDRVNAAVYYVDFLLKTIMKNEKYKHIIDLQDSLGDTATTIAARLNNSGIVELLSKAGATRVMENNVGLVSDDYEEERTPNPKNYQEVNNIVSDNSKALKNHNQEEQINKIAQSDSFSLSKKLHGPSQRGKEIVATVQKIVDALDNEYGNQLESKEQQLNSIQQELDNITKELESTRKEVEKRQIQSQKLSEAQQKTRNIENALEVGWSRLEEIMEKAGEKMPNRMEIDSFDENEDIDELFVVNNLNLPKDATDDEKKIKMKEQVQKLQAVVNAYKINDELLKKEIKEIQDQFAEKETQCKRLIAACCNLPIEKIDDLVEPLTLAIESDPPDLDLARVIGFMDKVKRQGAFPEAPITSSMSPLRMNTRDSPSLPTDANTNDEADLTTPPEA</sequence>
<keyword evidence="2 3" id="KW-0040">ANK repeat</keyword>
<dbReference type="SMART" id="SM01252">
    <property type="entry name" value="KilA-N"/>
    <property type="match status" value="1"/>
</dbReference>
<evidence type="ECO:0000259" key="6">
    <source>
        <dbReference type="PROSITE" id="PS51299"/>
    </source>
</evidence>
<dbReference type="PROSITE" id="PS51299">
    <property type="entry name" value="HTH_APSES"/>
    <property type="match status" value="1"/>
</dbReference>
<feature type="coiled-coil region" evidence="4">
    <location>
        <begin position="526"/>
        <end position="567"/>
    </location>
</feature>
<dbReference type="Gene3D" id="1.25.40.20">
    <property type="entry name" value="Ankyrin repeat-containing domain"/>
    <property type="match status" value="1"/>
</dbReference>
<dbReference type="InterPro" id="IPR036887">
    <property type="entry name" value="HTH_APSES_sf"/>
</dbReference>
<dbReference type="SUPFAM" id="SSF54616">
    <property type="entry name" value="DNA-binding domain of Mlu1-box binding protein MBP1"/>
    <property type="match status" value="1"/>
</dbReference>
<proteinExistence type="predicted"/>
<dbReference type="InterPro" id="IPR051642">
    <property type="entry name" value="SWI6-like"/>
</dbReference>
<evidence type="ECO:0000256" key="5">
    <source>
        <dbReference type="SAM" id="MobiDB-lite"/>
    </source>
</evidence>
<keyword evidence="4" id="KW-0175">Coiled coil</keyword>
<evidence type="ECO:0000256" key="2">
    <source>
        <dbReference type="ARBA" id="ARBA00023043"/>
    </source>
</evidence>
<dbReference type="OrthoDB" id="6718656at2759"/>
<keyword evidence="1" id="KW-0677">Repeat</keyword>
<feature type="region of interest" description="Disordered" evidence="5">
    <location>
        <begin position="188"/>
        <end position="226"/>
    </location>
</feature>
<dbReference type="GO" id="GO:0030907">
    <property type="term" value="C:MBF transcription complex"/>
    <property type="evidence" value="ECO:0007669"/>
    <property type="project" value="TreeGrafter"/>
</dbReference>
<evidence type="ECO:0000313" key="7">
    <source>
        <dbReference type="EMBL" id="KAG1315841.1"/>
    </source>
</evidence>
<evidence type="ECO:0000256" key="4">
    <source>
        <dbReference type="SAM" id="Coils"/>
    </source>
</evidence>
<dbReference type="GO" id="GO:0003677">
    <property type="term" value="F:DNA binding"/>
    <property type="evidence" value="ECO:0007669"/>
    <property type="project" value="InterPro"/>
</dbReference>
<dbReference type="Pfam" id="PF04383">
    <property type="entry name" value="KilA-N"/>
    <property type="match status" value="1"/>
</dbReference>